<comment type="caution">
    <text evidence="1">The sequence shown here is derived from an EMBL/GenBank/DDBJ whole genome shotgun (WGS) entry which is preliminary data.</text>
</comment>
<gene>
    <name evidence="1" type="ORF">EZS28_024883</name>
</gene>
<dbReference type="Proteomes" id="UP000324800">
    <property type="component" value="Unassembled WGS sequence"/>
</dbReference>
<accession>A0A5J4VAS8</accession>
<sequence length="254" mass="28743">MWSNVQQAGPEGIKIQQVSEMTVQNGGVLKPTTADESGAHQSQNACHTGREWLQPFTNKGLSPKEEAGRKEMLTLENAVLENYYHIIKDKLDQANERASEETRMEITRREQMIRILFHKDKAVKALPGDKFSPVERETQIFAIHAQNMIEAAIISLIVESNVIATDQRKIFDRNGSTNCLDQDQVGESKFQEELDQKLKLGVVRQAKDDEMLHLNQSYTVPETGGIRRKIPDCSELIAATKPAHFRMKNINTVM</sequence>
<name>A0A5J4VAS8_9EUKA</name>
<reference evidence="1 2" key="1">
    <citation type="submission" date="2019-03" db="EMBL/GenBank/DDBJ databases">
        <title>Single cell metagenomics reveals metabolic interactions within the superorganism composed of flagellate Streblomastix strix and complex community of Bacteroidetes bacteria on its surface.</title>
        <authorList>
            <person name="Treitli S.C."/>
            <person name="Kolisko M."/>
            <person name="Husnik F."/>
            <person name="Keeling P."/>
            <person name="Hampl V."/>
        </authorList>
    </citation>
    <scope>NUCLEOTIDE SEQUENCE [LARGE SCALE GENOMIC DNA]</scope>
    <source>
        <strain evidence="1">ST1C</strain>
    </source>
</reference>
<proteinExistence type="predicted"/>
<evidence type="ECO:0000313" key="2">
    <source>
        <dbReference type="Proteomes" id="UP000324800"/>
    </source>
</evidence>
<evidence type="ECO:0000313" key="1">
    <source>
        <dbReference type="EMBL" id="KAA6379590.1"/>
    </source>
</evidence>
<protein>
    <submittedName>
        <fullName evidence="1">Uncharacterized protein</fullName>
    </submittedName>
</protein>
<dbReference type="AlphaFoldDB" id="A0A5J4VAS8"/>
<dbReference type="EMBL" id="SNRW01008397">
    <property type="protein sequence ID" value="KAA6379590.1"/>
    <property type="molecule type" value="Genomic_DNA"/>
</dbReference>
<organism evidence="1 2">
    <name type="scientific">Streblomastix strix</name>
    <dbReference type="NCBI Taxonomy" id="222440"/>
    <lineage>
        <taxon>Eukaryota</taxon>
        <taxon>Metamonada</taxon>
        <taxon>Preaxostyla</taxon>
        <taxon>Oxymonadida</taxon>
        <taxon>Streblomastigidae</taxon>
        <taxon>Streblomastix</taxon>
    </lineage>
</organism>